<dbReference type="Pfam" id="PF02463">
    <property type="entry name" value="SMC_N"/>
    <property type="match status" value="1"/>
</dbReference>
<keyword evidence="2 6" id="KW-0547">Nucleotide-binding</keyword>
<dbReference type="GO" id="GO:0003677">
    <property type="term" value="F:DNA binding"/>
    <property type="evidence" value="ECO:0007669"/>
    <property type="project" value="UniProtKB-UniRule"/>
</dbReference>
<dbReference type="Gene3D" id="3.40.50.300">
    <property type="entry name" value="P-loop containing nucleotide triphosphate hydrolases"/>
    <property type="match status" value="2"/>
</dbReference>
<evidence type="ECO:0000256" key="4">
    <source>
        <dbReference type="ARBA" id="ARBA00023054"/>
    </source>
</evidence>
<comment type="domain">
    <text evidence="6">Contains large globular domains required for ATP hydrolysis at each terminus and a third globular domain forming a flexible hinge near the middle of the molecule. These domains are separated by coiled-coil structures.</text>
</comment>
<dbReference type="InterPro" id="IPR011890">
    <property type="entry name" value="SMC_prok"/>
</dbReference>
<evidence type="ECO:0000259" key="7">
    <source>
        <dbReference type="SMART" id="SM00968"/>
    </source>
</evidence>
<dbReference type="PANTHER" id="PTHR43977">
    <property type="entry name" value="STRUCTURAL MAINTENANCE OF CHROMOSOMES PROTEIN 3"/>
    <property type="match status" value="1"/>
</dbReference>
<dbReference type="SMART" id="SM00968">
    <property type="entry name" value="SMC_hinge"/>
    <property type="match status" value="1"/>
</dbReference>
<comment type="caution">
    <text evidence="8">The sequence shown here is derived from an EMBL/GenBank/DDBJ whole genome shotgun (WGS) entry which is preliminary data.</text>
</comment>
<organism evidence="8 9">
    <name type="scientific">Eiseniibacteriota bacterium</name>
    <dbReference type="NCBI Taxonomy" id="2212470"/>
    <lineage>
        <taxon>Bacteria</taxon>
        <taxon>Candidatus Eiseniibacteriota</taxon>
    </lineage>
</organism>
<feature type="binding site" evidence="6">
    <location>
        <begin position="32"/>
        <end position="39"/>
    </location>
    <ligand>
        <name>ATP</name>
        <dbReference type="ChEBI" id="CHEBI:30616"/>
    </ligand>
</feature>
<reference evidence="8 9" key="1">
    <citation type="journal article" date="2019" name="Nat. Microbiol.">
        <title>Mediterranean grassland soil C-N compound turnover is dependent on rainfall and depth, and is mediated by genomically divergent microorganisms.</title>
        <authorList>
            <person name="Diamond S."/>
            <person name="Andeer P.F."/>
            <person name="Li Z."/>
            <person name="Crits-Christoph A."/>
            <person name="Burstein D."/>
            <person name="Anantharaman K."/>
            <person name="Lane K.R."/>
            <person name="Thomas B.C."/>
            <person name="Pan C."/>
            <person name="Northen T.R."/>
            <person name="Banfield J.F."/>
        </authorList>
    </citation>
    <scope>NUCLEOTIDE SEQUENCE [LARGE SCALE GENOMIC DNA]</scope>
    <source>
        <strain evidence="8">WS_11</strain>
    </source>
</reference>
<dbReference type="InterPro" id="IPR003395">
    <property type="entry name" value="RecF/RecN/SMC_N"/>
</dbReference>
<dbReference type="NCBIfam" id="TIGR02168">
    <property type="entry name" value="SMC_prok_B"/>
    <property type="match status" value="1"/>
</dbReference>
<dbReference type="SUPFAM" id="SSF52540">
    <property type="entry name" value="P-loop containing nucleoside triphosphate hydrolases"/>
    <property type="match status" value="1"/>
</dbReference>
<dbReference type="GO" id="GO:0007059">
    <property type="term" value="P:chromosome segregation"/>
    <property type="evidence" value="ECO:0007669"/>
    <property type="project" value="UniProtKB-UniRule"/>
</dbReference>
<proteinExistence type="inferred from homology"/>
<feature type="coiled-coil region" evidence="6">
    <location>
        <begin position="444"/>
        <end position="499"/>
    </location>
</feature>
<dbReference type="PIRSF" id="PIRSF005719">
    <property type="entry name" value="SMC"/>
    <property type="match status" value="1"/>
</dbReference>
<name>A0A538U4P0_UNCEI</name>
<keyword evidence="5 6" id="KW-0238">DNA-binding</keyword>
<dbReference type="GO" id="GO:0016887">
    <property type="term" value="F:ATP hydrolysis activity"/>
    <property type="evidence" value="ECO:0007669"/>
    <property type="project" value="InterPro"/>
</dbReference>
<protein>
    <recommendedName>
        <fullName evidence="6">Chromosome partition protein Smc</fullName>
    </recommendedName>
</protein>
<feature type="coiled-coil region" evidence="6">
    <location>
        <begin position="311"/>
        <end position="373"/>
    </location>
</feature>
<feature type="domain" description="SMC hinge" evidence="7">
    <location>
        <begin position="521"/>
        <end position="635"/>
    </location>
</feature>
<dbReference type="AlphaFoldDB" id="A0A538U4P0"/>
<gene>
    <name evidence="6 8" type="primary">smc</name>
    <name evidence="8" type="ORF">E6K81_12010</name>
</gene>
<comment type="similarity">
    <text evidence="6">Belongs to the SMC family.</text>
</comment>
<dbReference type="GO" id="GO:0005737">
    <property type="term" value="C:cytoplasm"/>
    <property type="evidence" value="ECO:0007669"/>
    <property type="project" value="UniProtKB-SubCell"/>
</dbReference>
<feature type="coiled-coil region" evidence="6">
    <location>
        <begin position="815"/>
        <end position="842"/>
    </location>
</feature>
<dbReference type="GO" id="GO:0005524">
    <property type="term" value="F:ATP binding"/>
    <property type="evidence" value="ECO:0007669"/>
    <property type="project" value="UniProtKB-UniRule"/>
</dbReference>
<feature type="coiled-coil region" evidence="6">
    <location>
        <begin position="895"/>
        <end position="922"/>
    </location>
</feature>
<evidence type="ECO:0000256" key="2">
    <source>
        <dbReference type="ARBA" id="ARBA00022741"/>
    </source>
</evidence>
<accession>A0A538U4P0</accession>
<dbReference type="CDD" id="cd03278">
    <property type="entry name" value="ABC_SMC_barmotin"/>
    <property type="match status" value="1"/>
</dbReference>
<evidence type="ECO:0000256" key="5">
    <source>
        <dbReference type="ARBA" id="ARBA00023125"/>
    </source>
</evidence>
<keyword evidence="4 6" id="KW-0175">Coiled coil</keyword>
<comment type="subcellular location">
    <subcellularLocation>
        <location evidence="6">Cytoplasm</location>
    </subcellularLocation>
</comment>
<evidence type="ECO:0000256" key="6">
    <source>
        <dbReference type="HAMAP-Rule" id="MF_01894"/>
    </source>
</evidence>
<evidence type="ECO:0000313" key="9">
    <source>
        <dbReference type="Proteomes" id="UP000319771"/>
    </source>
</evidence>
<dbReference type="SUPFAM" id="SSF75553">
    <property type="entry name" value="Smc hinge domain"/>
    <property type="match status" value="1"/>
</dbReference>
<keyword evidence="3 6" id="KW-0067">ATP-binding</keyword>
<keyword evidence="1 6" id="KW-0963">Cytoplasm</keyword>
<dbReference type="Proteomes" id="UP000319771">
    <property type="component" value="Unassembled WGS sequence"/>
</dbReference>
<dbReference type="GO" id="GO:0006260">
    <property type="term" value="P:DNA replication"/>
    <property type="evidence" value="ECO:0007669"/>
    <property type="project" value="UniProtKB-UniRule"/>
</dbReference>
<dbReference type="GO" id="GO:0030261">
    <property type="term" value="P:chromosome condensation"/>
    <property type="evidence" value="ECO:0007669"/>
    <property type="project" value="InterPro"/>
</dbReference>
<evidence type="ECO:0000256" key="3">
    <source>
        <dbReference type="ARBA" id="ARBA00022840"/>
    </source>
</evidence>
<feature type="coiled-coil region" evidence="6">
    <location>
        <begin position="675"/>
        <end position="786"/>
    </location>
</feature>
<dbReference type="GO" id="GO:0005694">
    <property type="term" value="C:chromosome"/>
    <property type="evidence" value="ECO:0007669"/>
    <property type="project" value="InterPro"/>
</dbReference>
<sequence>MFLYKLELQGFKSFVDKTALTFGDGITGVIGPNGCGKTNVSDAIRWVMGEQSAKQLRGDTMEDVIFNGAPSRKPLGLAEVHLTFKNDRGILPTEFSEVTISRRVFRSGLSEYFLNKTPCRLKDIRDLFFDTGMGSHAYSVIERSMVDHVLSDNSGHRRFLFEEASGITKYKARKREALAKLDATEGDLTRLNDIVFEIERELRSLARQVGKARRYQRLRDQVQRLDLLLTAGRVEGLRRREAEARDRWQEEAVRREGVTAELDALEAALNDQKLVLLECERELSFAQSALRDREEARSQAAHQVVLLGERAEGLTRRADEAALEAARLRERLAEVSAREGETTVTLAELRAARERAHEAMETAEAAVTAVETELRQHRTVAASHQQLSLDLFSTEAERRGACERIRERQSSLRERRDAAGPRLRELEARLMALAGTIAGSGERRRGMDLEVDQARRRVAETEQAITALTARVEAAADELSRLKQEAAAAESRLDTLLELKRNYEGVSEGVKGLLEEGGRIPGLLGMVADVLEVPARYLGALEASLGEAAAFVLATDAAALGAGVERLRGLAGGRATLVDLSTLAGGAVPPVPIGDGVVGRASDLVRCPDDCRPLVERLLGSVVVVQDHAAAARLAAQSEGGLRFVSLDGEVWERGRVRAGASKHPGGLLHREMEIRELSGRLAELMLRIEAQDRERETLEAQRTTATAGRATAQGELDARRTALEGLVRELEAAEREQGWATQEAAERREEARVFEAELESLGRALRDAESELAKFQTQVEAARAQGADLDGVVRGLETRREEAGLAAQGARESLLRISREQAEAETQKARAEESRRELETVLAARIEEEGGARARVAEIEAEVSGLRAGLTGLESSEAEQRARVTGLQTRFAALKEALQAGEEASRQKRFAQTELAELTHQIELERVQAHAELERLFERLRTEYKMDPEAWTPEAPPEGFAPDQAERDLAETRDQLGSLGPVNLLALEEYTKKKERYDFLTQQRTDLTSAKGQLLEAIEKINTTASQLFVETFAKVQGHFRDVFKTLFEGGDAELRAIGEDPLECEIEIAAKPRGEHLQSISLMSSGERALTAIALLFAIYLVKPSPFCLLDEVDAPLDDANVERFIRMLQRFSNKTQFVVITHNKKSMEAANRLYGVTMQELGVSRLVSVRWDAREGEPAAASAPELAEATAG</sequence>
<comment type="subunit">
    <text evidence="6">Homodimer.</text>
</comment>
<dbReference type="Pfam" id="PF06470">
    <property type="entry name" value="SMC_hinge"/>
    <property type="match status" value="1"/>
</dbReference>
<dbReference type="InterPro" id="IPR024704">
    <property type="entry name" value="SMC"/>
</dbReference>
<dbReference type="InterPro" id="IPR027417">
    <property type="entry name" value="P-loop_NTPase"/>
</dbReference>
<dbReference type="InterPro" id="IPR010935">
    <property type="entry name" value="SMC_hinge"/>
</dbReference>
<evidence type="ECO:0000256" key="1">
    <source>
        <dbReference type="ARBA" id="ARBA00022490"/>
    </source>
</evidence>
<dbReference type="InterPro" id="IPR036277">
    <property type="entry name" value="SMC_hinge_sf"/>
</dbReference>
<dbReference type="Gene3D" id="3.30.70.1620">
    <property type="match status" value="1"/>
</dbReference>
<comment type="function">
    <text evidence="6">Required for chromosome condensation and partitioning.</text>
</comment>
<dbReference type="Gene3D" id="1.20.1060.20">
    <property type="match status" value="1"/>
</dbReference>
<feature type="coiled-coil region" evidence="6">
    <location>
        <begin position="167"/>
        <end position="208"/>
    </location>
</feature>
<dbReference type="GO" id="GO:0007062">
    <property type="term" value="P:sister chromatid cohesion"/>
    <property type="evidence" value="ECO:0007669"/>
    <property type="project" value="InterPro"/>
</dbReference>
<evidence type="ECO:0000313" key="8">
    <source>
        <dbReference type="EMBL" id="TMQ70689.1"/>
    </source>
</evidence>
<dbReference type="EMBL" id="VBPB01000210">
    <property type="protein sequence ID" value="TMQ70689.1"/>
    <property type="molecule type" value="Genomic_DNA"/>
</dbReference>
<dbReference type="HAMAP" id="MF_01894">
    <property type="entry name" value="Smc_prok"/>
    <property type="match status" value="1"/>
</dbReference>